<reference evidence="2" key="1">
    <citation type="submission" date="2021-04" db="EMBL/GenBank/DDBJ databases">
        <title>Luteolibacter sp. 32A isolated from the skin of an Anderson's salamander (Ambystoma andersonii).</title>
        <authorList>
            <person name="Spergser J."/>
            <person name="Busse H.-J."/>
        </authorList>
    </citation>
    <scope>NUCLEOTIDE SEQUENCE</scope>
    <source>
        <strain evidence="2">32A</strain>
    </source>
</reference>
<evidence type="ECO:0000313" key="3">
    <source>
        <dbReference type="Proteomes" id="UP000676169"/>
    </source>
</evidence>
<name>A0A975IYW7_9BACT</name>
<feature type="transmembrane region" description="Helical" evidence="1">
    <location>
        <begin position="356"/>
        <end position="380"/>
    </location>
</feature>
<organism evidence="2 3">
    <name type="scientific">Luteolibacter ambystomatis</name>
    <dbReference type="NCBI Taxonomy" id="2824561"/>
    <lineage>
        <taxon>Bacteria</taxon>
        <taxon>Pseudomonadati</taxon>
        <taxon>Verrucomicrobiota</taxon>
        <taxon>Verrucomicrobiia</taxon>
        <taxon>Verrucomicrobiales</taxon>
        <taxon>Verrucomicrobiaceae</taxon>
        <taxon>Luteolibacter</taxon>
    </lineage>
</organism>
<dbReference type="AlphaFoldDB" id="A0A975IYW7"/>
<sequence>MSDTPSFIRRLWFVGFAGHRAVPDPAGAKAAIARELEVVRSSIDGELVGISSAAAGADLLFLEACGEAGIRTVVLLPFPRERFHEDFDDEAEWQRACKLMDAAWWCEVSPGGEEAPAAYHVVARESLDIAERMLFLWDGKAPRGLGGTGETVIETRERRIPARLISADTLEARWDVEPPAAKADPAFAGLPAITEVSEWFEKLDERASSSAPRSRRFSAWSMSLNHLATIFQAIFVVAALAAPVGALVKFILVLIAAILPWVGGRLRWKERWIRDRVGAELLRSLLASHQPGSPLRPPAIELFGREEALLRTAAMHLIRHRGDWEAARDHYLRERVDGQIGYLKSKGEKAAAKMKIFGTLFWVSALLSMVLGGVAVAGAFMGTKPTSPAGIWLIFLTTVLPGVAAWCLAMISVFEFKRRASLYRQLVEELIRLRPQVAAANCASALTRAMQQIERLLLNELWEWQGSLEK</sequence>
<dbReference type="RefSeq" id="WP_211630704.1">
    <property type="nucleotide sequence ID" value="NZ_CP073100.1"/>
</dbReference>
<keyword evidence="3" id="KW-1185">Reference proteome</keyword>
<dbReference type="Gene3D" id="3.40.50.450">
    <property type="match status" value="1"/>
</dbReference>
<dbReference type="NCBIfam" id="NF033634">
    <property type="entry name" value="SLATT_1"/>
    <property type="match status" value="1"/>
</dbReference>
<dbReference type="SUPFAM" id="SSF102405">
    <property type="entry name" value="MCP/YpsA-like"/>
    <property type="match status" value="1"/>
</dbReference>
<evidence type="ECO:0000313" key="2">
    <source>
        <dbReference type="EMBL" id="QUE50564.1"/>
    </source>
</evidence>
<dbReference type="Proteomes" id="UP000676169">
    <property type="component" value="Chromosome"/>
</dbReference>
<protein>
    <submittedName>
        <fullName evidence="2">DUF4231 domain-containing protein</fullName>
    </submittedName>
</protein>
<keyword evidence="1" id="KW-0472">Membrane</keyword>
<feature type="transmembrane region" description="Helical" evidence="1">
    <location>
        <begin position="392"/>
        <end position="414"/>
    </location>
</feature>
<keyword evidence="1" id="KW-0812">Transmembrane</keyword>
<accession>A0A975IYW7</accession>
<gene>
    <name evidence="2" type="ORF">KBB96_17075</name>
</gene>
<feature type="transmembrane region" description="Helical" evidence="1">
    <location>
        <begin position="223"/>
        <end position="241"/>
    </location>
</feature>
<dbReference type="KEGG" id="lamb:KBB96_17075"/>
<proteinExistence type="predicted"/>
<keyword evidence="1" id="KW-1133">Transmembrane helix</keyword>
<dbReference type="EMBL" id="CP073100">
    <property type="protein sequence ID" value="QUE50564.1"/>
    <property type="molecule type" value="Genomic_DNA"/>
</dbReference>
<evidence type="ECO:0000256" key="1">
    <source>
        <dbReference type="SAM" id="Phobius"/>
    </source>
</evidence>
<feature type="transmembrane region" description="Helical" evidence="1">
    <location>
        <begin position="247"/>
        <end position="266"/>
    </location>
</feature>